<reference evidence="8 9" key="1">
    <citation type="submission" date="2020-06" db="EMBL/GenBank/DDBJ databases">
        <authorList>
            <person name="Li R."/>
            <person name="Bekaert M."/>
        </authorList>
    </citation>
    <scope>NUCLEOTIDE SEQUENCE [LARGE SCALE GENOMIC DNA]</scope>
    <source>
        <strain evidence="9">wild</strain>
    </source>
</reference>
<evidence type="ECO:0000313" key="9">
    <source>
        <dbReference type="Proteomes" id="UP000507470"/>
    </source>
</evidence>
<dbReference type="GO" id="GO:0005762">
    <property type="term" value="C:mitochondrial large ribosomal subunit"/>
    <property type="evidence" value="ECO:0007669"/>
    <property type="project" value="TreeGrafter"/>
</dbReference>
<dbReference type="Pfam" id="PF05046">
    <property type="entry name" value="Img2"/>
    <property type="match status" value="1"/>
</dbReference>
<keyword evidence="3" id="KW-0689">Ribosomal protein</keyword>
<dbReference type="Proteomes" id="UP000507470">
    <property type="component" value="Unassembled WGS sequence"/>
</dbReference>
<dbReference type="GO" id="GO:0003735">
    <property type="term" value="F:structural constituent of ribosome"/>
    <property type="evidence" value="ECO:0007669"/>
    <property type="project" value="InterPro"/>
</dbReference>
<dbReference type="FunFam" id="3.30.780.10:FF:000009">
    <property type="entry name" value="39S ribosomal protein L49, mitochondrial"/>
    <property type="match status" value="1"/>
</dbReference>
<dbReference type="PANTHER" id="PTHR13477">
    <property type="entry name" value="MITOCHONDRIAL 39S RIBOSOMAL PROTEIN L49"/>
    <property type="match status" value="1"/>
</dbReference>
<protein>
    <recommendedName>
        <fullName evidence="6">Large ribosomal subunit protein mL49</fullName>
    </recommendedName>
    <alternativeName>
        <fullName evidence="7">39S ribosomal protein L49, mitochondrial</fullName>
    </alternativeName>
</protein>
<dbReference type="PANTHER" id="PTHR13477:SF0">
    <property type="entry name" value="LARGE RIBOSOMAL SUBUNIT PROTEIN ML49"/>
    <property type="match status" value="1"/>
</dbReference>
<dbReference type="Gene3D" id="3.30.780.10">
    <property type="entry name" value="SUI1-like domain"/>
    <property type="match status" value="1"/>
</dbReference>
<proteinExistence type="inferred from homology"/>
<evidence type="ECO:0000256" key="6">
    <source>
        <dbReference type="ARBA" id="ARBA00035191"/>
    </source>
</evidence>
<evidence type="ECO:0000256" key="3">
    <source>
        <dbReference type="ARBA" id="ARBA00022980"/>
    </source>
</evidence>
<name>A0A6J8CPE8_MYTCO</name>
<accession>A0A6J8CPE8</accession>
<organism evidence="8 9">
    <name type="scientific">Mytilus coruscus</name>
    <name type="common">Sea mussel</name>
    <dbReference type="NCBI Taxonomy" id="42192"/>
    <lineage>
        <taxon>Eukaryota</taxon>
        <taxon>Metazoa</taxon>
        <taxon>Spiralia</taxon>
        <taxon>Lophotrochozoa</taxon>
        <taxon>Mollusca</taxon>
        <taxon>Bivalvia</taxon>
        <taxon>Autobranchia</taxon>
        <taxon>Pteriomorphia</taxon>
        <taxon>Mytilida</taxon>
        <taxon>Mytiloidea</taxon>
        <taxon>Mytilidae</taxon>
        <taxon>Mytilinae</taxon>
        <taxon>Mytilus</taxon>
    </lineage>
</organism>
<sequence length="187" mass="21753">MAASMKNFRLIYRILKSTNIQPHYSVHNSAPCQVNINYLYTAEQLPPKDTLTQFEESTEEFKYVEKILPRRNIPDLPVHTSYPTPSGWVPPIKEKTKDLPYTVERNKNHNLPVYVKQKALRGTKITTVINRVHGDIWQLERDLKSHIEETCAMNFPLLTEVSEVTRRVTLKGNHVELVGRWLIDKGF</sequence>
<dbReference type="AlphaFoldDB" id="A0A6J8CPE8"/>
<gene>
    <name evidence="8" type="ORF">MCOR_31284</name>
</gene>
<dbReference type="EMBL" id="CACVKT020005642">
    <property type="protein sequence ID" value="CAC5396770.1"/>
    <property type="molecule type" value="Genomic_DNA"/>
</dbReference>
<comment type="similarity">
    <text evidence="2">Belongs to the mitochondrion-specific ribosomal protein mL49 family.</text>
</comment>
<dbReference type="InterPro" id="IPR007740">
    <property type="entry name" value="Ribosomal_mL49"/>
</dbReference>
<comment type="subcellular location">
    <subcellularLocation>
        <location evidence="1">Mitochondrion</location>
    </subcellularLocation>
</comment>
<keyword evidence="4" id="KW-0496">Mitochondrion</keyword>
<dbReference type="GO" id="GO:0006412">
    <property type="term" value="P:translation"/>
    <property type="evidence" value="ECO:0007669"/>
    <property type="project" value="InterPro"/>
</dbReference>
<evidence type="ECO:0000313" key="8">
    <source>
        <dbReference type="EMBL" id="CAC5396770.1"/>
    </source>
</evidence>
<evidence type="ECO:0000256" key="2">
    <source>
        <dbReference type="ARBA" id="ARBA00005677"/>
    </source>
</evidence>
<keyword evidence="9" id="KW-1185">Reference proteome</keyword>
<evidence type="ECO:0000256" key="1">
    <source>
        <dbReference type="ARBA" id="ARBA00004173"/>
    </source>
</evidence>
<keyword evidence="5" id="KW-0687">Ribonucleoprotein</keyword>
<dbReference type="OrthoDB" id="19439at2759"/>
<evidence type="ECO:0000256" key="4">
    <source>
        <dbReference type="ARBA" id="ARBA00023128"/>
    </source>
</evidence>
<evidence type="ECO:0000256" key="5">
    <source>
        <dbReference type="ARBA" id="ARBA00023274"/>
    </source>
</evidence>
<evidence type="ECO:0000256" key="7">
    <source>
        <dbReference type="ARBA" id="ARBA00035545"/>
    </source>
</evidence>